<evidence type="ECO:0000259" key="14">
    <source>
        <dbReference type="Pfam" id="PF20260"/>
    </source>
</evidence>
<evidence type="ECO:0000256" key="10">
    <source>
        <dbReference type="ARBA" id="ARBA00025699"/>
    </source>
</evidence>
<evidence type="ECO:0000256" key="5">
    <source>
        <dbReference type="ARBA" id="ARBA00022490"/>
    </source>
</evidence>
<keyword evidence="16" id="KW-1185">Reference proteome</keyword>
<comment type="caution">
    <text evidence="15">The sequence shown here is derived from an EMBL/GenBank/DDBJ whole genome shotgun (WGS) entry which is preliminary data.</text>
</comment>
<dbReference type="InterPro" id="IPR046886">
    <property type="entry name" value="RsmE_MTase_dom"/>
</dbReference>
<evidence type="ECO:0000256" key="1">
    <source>
        <dbReference type="ARBA" id="ARBA00004496"/>
    </source>
</evidence>
<dbReference type="RefSeq" id="WP_114353616.1">
    <property type="nucleotide sequence ID" value="NZ_QPJJ01000011.1"/>
</dbReference>
<evidence type="ECO:0000256" key="11">
    <source>
        <dbReference type="ARBA" id="ARBA00047944"/>
    </source>
</evidence>
<dbReference type="Pfam" id="PF04452">
    <property type="entry name" value="Methyltrans_RNA"/>
    <property type="match status" value="1"/>
</dbReference>
<dbReference type="SUPFAM" id="SSF88697">
    <property type="entry name" value="PUA domain-like"/>
    <property type="match status" value="1"/>
</dbReference>
<dbReference type="Gene3D" id="3.40.1280.10">
    <property type="match status" value="1"/>
</dbReference>
<keyword evidence="9 12" id="KW-0949">S-adenosyl-L-methionine</keyword>
<protein>
    <recommendedName>
        <fullName evidence="4 12">Ribosomal RNA small subunit methyltransferase E</fullName>
        <ecNumber evidence="3 12">2.1.1.193</ecNumber>
    </recommendedName>
</protein>
<evidence type="ECO:0000256" key="4">
    <source>
        <dbReference type="ARBA" id="ARBA00013673"/>
    </source>
</evidence>
<keyword evidence="7 12" id="KW-0489">Methyltransferase</keyword>
<dbReference type="EMBL" id="QPJJ01000011">
    <property type="protein sequence ID" value="RCW65323.1"/>
    <property type="molecule type" value="Genomic_DNA"/>
</dbReference>
<comment type="subcellular location">
    <subcellularLocation>
        <location evidence="1 12">Cytoplasm</location>
    </subcellularLocation>
</comment>
<gene>
    <name evidence="15" type="ORF">DFR57_11151</name>
</gene>
<evidence type="ECO:0000256" key="8">
    <source>
        <dbReference type="ARBA" id="ARBA00022679"/>
    </source>
</evidence>
<feature type="domain" description="Ribosomal RNA small subunit methyltransferase E methyltransferase" evidence="13">
    <location>
        <begin position="73"/>
        <end position="242"/>
    </location>
</feature>
<dbReference type="NCBIfam" id="NF008692">
    <property type="entry name" value="PRK11713.1-5"/>
    <property type="match status" value="1"/>
</dbReference>
<comment type="catalytic activity">
    <reaction evidence="11 12">
        <text>uridine(1498) in 16S rRNA + S-adenosyl-L-methionine = N(3)-methyluridine(1498) in 16S rRNA + S-adenosyl-L-homocysteine + H(+)</text>
        <dbReference type="Rhea" id="RHEA:42920"/>
        <dbReference type="Rhea" id="RHEA-COMP:10283"/>
        <dbReference type="Rhea" id="RHEA-COMP:10284"/>
        <dbReference type="ChEBI" id="CHEBI:15378"/>
        <dbReference type="ChEBI" id="CHEBI:57856"/>
        <dbReference type="ChEBI" id="CHEBI:59789"/>
        <dbReference type="ChEBI" id="CHEBI:65315"/>
        <dbReference type="ChEBI" id="CHEBI:74502"/>
        <dbReference type="EC" id="2.1.1.193"/>
    </reaction>
</comment>
<evidence type="ECO:0000256" key="7">
    <source>
        <dbReference type="ARBA" id="ARBA00022603"/>
    </source>
</evidence>
<dbReference type="NCBIfam" id="NF008691">
    <property type="entry name" value="PRK11713.1-4"/>
    <property type="match status" value="1"/>
</dbReference>
<dbReference type="InterPro" id="IPR029028">
    <property type="entry name" value="Alpha/beta_knot_MTases"/>
</dbReference>
<evidence type="ECO:0000256" key="12">
    <source>
        <dbReference type="PIRNR" id="PIRNR015601"/>
    </source>
</evidence>
<keyword evidence="5 12" id="KW-0963">Cytoplasm</keyword>
<dbReference type="InterPro" id="IPR046887">
    <property type="entry name" value="RsmE_PUA-like"/>
</dbReference>
<dbReference type="EC" id="2.1.1.193" evidence="3 12"/>
<dbReference type="InterPro" id="IPR006700">
    <property type="entry name" value="RsmE"/>
</dbReference>
<evidence type="ECO:0000313" key="16">
    <source>
        <dbReference type="Proteomes" id="UP000252585"/>
    </source>
</evidence>
<evidence type="ECO:0000256" key="9">
    <source>
        <dbReference type="ARBA" id="ARBA00022691"/>
    </source>
</evidence>
<dbReference type="InterPro" id="IPR015947">
    <property type="entry name" value="PUA-like_sf"/>
</dbReference>
<dbReference type="OrthoDB" id="9815641at2"/>
<keyword evidence="6 12" id="KW-0698">rRNA processing</keyword>
<dbReference type="InterPro" id="IPR029026">
    <property type="entry name" value="tRNA_m1G_MTases_N"/>
</dbReference>
<dbReference type="Pfam" id="PF20260">
    <property type="entry name" value="PUA_4"/>
    <property type="match status" value="1"/>
</dbReference>
<feature type="domain" description="Ribosomal RNA small subunit methyltransferase E PUA-like" evidence="14">
    <location>
        <begin position="18"/>
        <end position="64"/>
    </location>
</feature>
<proteinExistence type="inferred from homology"/>
<sequence length="250" mass="28789">MQRYFVPENNWTEDYAAITSDDVHHIINVMRMDVGAEIICNHPRGKAALCEIIAVSKDQIDVKINKWLEETVELPINVTIVQGLPKGDKLEWVIQKGTELGAVEFIPFQAKRSIVKLDAKKAEKKLIRWQKIAKEASEQSHRTVIPTITPVKKLQEILDLRENYDVTLIAYEEEARSSNPVMLYDHLNNISKESKVLLCIGPEGGFSEEEIEAFKQNKFEFVRLGRRILRTETAASYFLSCVSFYFEEMR</sequence>
<evidence type="ECO:0000259" key="13">
    <source>
        <dbReference type="Pfam" id="PF04452"/>
    </source>
</evidence>
<dbReference type="PANTHER" id="PTHR30027:SF3">
    <property type="entry name" value="16S RRNA (URACIL(1498)-N(3))-METHYLTRANSFERASE"/>
    <property type="match status" value="1"/>
</dbReference>
<dbReference type="NCBIfam" id="TIGR00046">
    <property type="entry name" value="RsmE family RNA methyltransferase"/>
    <property type="match status" value="1"/>
</dbReference>
<dbReference type="AlphaFoldDB" id="A0A368XBI1"/>
<evidence type="ECO:0000256" key="3">
    <source>
        <dbReference type="ARBA" id="ARBA00012328"/>
    </source>
</evidence>
<reference evidence="15 16" key="1">
    <citation type="submission" date="2018-07" db="EMBL/GenBank/DDBJ databases">
        <title>Genomic Encyclopedia of Type Strains, Phase IV (KMG-IV): sequencing the most valuable type-strain genomes for metagenomic binning, comparative biology and taxonomic classification.</title>
        <authorList>
            <person name="Goeker M."/>
        </authorList>
    </citation>
    <scope>NUCLEOTIDE SEQUENCE [LARGE SCALE GENOMIC DNA]</scope>
    <source>
        <strain evidence="15 16">DSM 27696</strain>
    </source>
</reference>
<dbReference type="GO" id="GO:0070042">
    <property type="term" value="F:rRNA (uridine-N3-)-methyltransferase activity"/>
    <property type="evidence" value="ECO:0007669"/>
    <property type="project" value="TreeGrafter"/>
</dbReference>
<evidence type="ECO:0000313" key="15">
    <source>
        <dbReference type="EMBL" id="RCW65323.1"/>
    </source>
</evidence>
<dbReference type="CDD" id="cd18084">
    <property type="entry name" value="RsmE-like"/>
    <property type="match status" value="1"/>
</dbReference>
<dbReference type="Proteomes" id="UP000252585">
    <property type="component" value="Unassembled WGS sequence"/>
</dbReference>
<comment type="similarity">
    <text evidence="2 12">Belongs to the RNA methyltransferase RsmE family.</text>
</comment>
<evidence type="ECO:0000256" key="6">
    <source>
        <dbReference type="ARBA" id="ARBA00022552"/>
    </source>
</evidence>
<dbReference type="Gene3D" id="2.40.240.20">
    <property type="entry name" value="Hypothetical PUA domain-like, domain 1"/>
    <property type="match status" value="1"/>
</dbReference>
<organism evidence="15 16">
    <name type="scientific">Saliterribacillus persicus</name>
    <dbReference type="NCBI Taxonomy" id="930114"/>
    <lineage>
        <taxon>Bacteria</taxon>
        <taxon>Bacillati</taxon>
        <taxon>Bacillota</taxon>
        <taxon>Bacilli</taxon>
        <taxon>Bacillales</taxon>
        <taxon>Bacillaceae</taxon>
        <taxon>Saliterribacillus</taxon>
    </lineage>
</organism>
<comment type="function">
    <text evidence="10 12">Specifically methylates the N3 position of the uracil ring of uridine 1498 (m3U1498) in 16S rRNA. Acts on the fully assembled 30S ribosomal subunit.</text>
</comment>
<keyword evidence="8 12" id="KW-0808">Transferase</keyword>
<dbReference type="PANTHER" id="PTHR30027">
    <property type="entry name" value="RIBOSOMAL RNA SMALL SUBUNIT METHYLTRANSFERASE E"/>
    <property type="match status" value="1"/>
</dbReference>
<dbReference type="SUPFAM" id="SSF75217">
    <property type="entry name" value="alpha/beta knot"/>
    <property type="match status" value="1"/>
</dbReference>
<accession>A0A368XBI1</accession>
<dbReference type="GO" id="GO:0070475">
    <property type="term" value="P:rRNA base methylation"/>
    <property type="evidence" value="ECO:0007669"/>
    <property type="project" value="TreeGrafter"/>
</dbReference>
<evidence type="ECO:0000256" key="2">
    <source>
        <dbReference type="ARBA" id="ARBA00005528"/>
    </source>
</evidence>
<dbReference type="PIRSF" id="PIRSF015601">
    <property type="entry name" value="MTase_slr0722"/>
    <property type="match status" value="1"/>
</dbReference>
<name>A0A368XBI1_9BACI</name>
<dbReference type="GO" id="GO:0005737">
    <property type="term" value="C:cytoplasm"/>
    <property type="evidence" value="ECO:0007669"/>
    <property type="project" value="UniProtKB-SubCell"/>
</dbReference>